<evidence type="ECO:0000256" key="6">
    <source>
        <dbReference type="ARBA" id="ARBA00022989"/>
    </source>
</evidence>
<dbReference type="Pfam" id="PF00150">
    <property type="entry name" value="Cellulase"/>
    <property type="match status" value="1"/>
</dbReference>
<dbReference type="GO" id="GO:0071555">
    <property type="term" value="P:cell wall organization"/>
    <property type="evidence" value="ECO:0007669"/>
    <property type="project" value="UniProtKB-KW"/>
</dbReference>
<dbReference type="GO" id="GO:0009986">
    <property type="term" value="C:cell surface"/>
    <property type="evidence" value="ECO:0007669"/>
    <property type="project" value="TreeGrafter"/>
</dbReference>
<dbReference type="Gene3D" id="3.20.20.80">
    <property type="entry name" value="Glycosidases"/>
    <property type="match status" value="1"/>
</dbReference>
<dbReference type="PANTHER" id="PTHR31297:SF34">
    <property type="entry name" value="GLUCAN 1,3-BETA-GLUCOSIDASE 2"/>
    <property type="match status" value="1"/>
</dbReference>
<evidence type="ECO:0000256" key="12">
    <source>
        <dbReference type="ARBA" id="ARBA00041260"/>
    </source>
</evidence>
<dbReference type="Proteomes" id="UP000094067">
    <property type="component" value="Unassembled WGS sequence"/>
</dbReference>
<comment type="subcellular location">
    <subcellularLocation>
        <location evidence="1">Cell membrane</location>
        <topology evidence="1">Single-pass type II membrane protein</topology>
    </subcellularLocation>
</comment>
<dbReference type="EMBL" id="MCGH01000002">
    <property type="protein sequence ID" value="ODM07448.1"/>
    <property type="molecule type" value="Genomic_DNA"/>
</dbReference>
<keyword evidence="4 13" id="KW-0378">Hydrolase</keyword>
<keyword evidence="2" id="KW-1003">Cell membrane</keyword>
<evidence type="ECO:0000256" key="10">
    <source>
        <dbReference type="ARBA" id="ARBA00023316"/>
    </source>
</evidence>
<evidence type="ECO:0000256" key="1">
    <source>
        <dbReference type="ARBA" id="ARBA00004401"/>
    </source>
</evidence>
<dbReference type="AlphaFoldDB" id="A0A1E3AFC2"/>
<comment type="similarity">
    <text evidence="13">Belongs to the glycosyl hydrolase 5 (cellulase A) family.</text>
</comment>
<dbReference type="InterPro" id="IPR001547">
    <property type="entry name" value="Glyco_hydro_5"/>
</dbReference>
<dbReference type="PANTHER" id="PTHR31297">
    <property type="entry name" value="GLUCAN ENDO-1,6-BETA-GLUCOSIDASE B"/>
    <property type="match status" value="1"/>
</dbReference>
<dbReference type="RefSeq" id="WP_069153097.1">
    <property type="nucleotide sequence ID" value="NZ_MCGH01000002.1"/>
</dbReference>
<comment type="function">
    <text evidence="11">Glucosidase involved in the degradation of cellulosic biomass. Active on lichenan.</text>
</comment>
<keyword evidence="3" id="KW-0812">Transmembrane</keyword>
<keyword evidence="5" id="KW-0735">Signal-anchor</keyword>
<reference evidence="15 16" key="1">
    <citation type="submission" date="2016-07" db="EMBL/GenBank/DDBJ databases">
        <title>Characterization of isolates of Eisenbergiella tayi derived from blood cultures, using whole genome sequencing.</title>
        <authorList>
            <person name="Burdz T."/>
            <person name="Wiebe D."/>
            <person name="Huynh C."/>
            <person name="Bernard K."/>
        </authorList>
    </citation>
    <scope>NUCLEOTIDE SEQUENCE [LARGE SCALE GENOMIC DNA]</scope>
    <source>
        <strain evidence="15 16">NML 110608</strain>
    </source>
</reference>
<name>A0A1E3AFC2_9FIRM</name>
<evidence type="ECO:0000256" key="13">
    <source>
        <dbReference type="RuleBase" id="RU361153"/>
    </source>
</evidence>
<dbReference type="GO" id="GO:0009251">
    <property type="term" value="P:glucan catabolic process"/>
    <property type="evidence" value="ECO:0007669"/>
    <property type="project" value="TreeGrafter"/>
</dbReference>
<accession>A0A1E3AFC2</accession>
<evidence type="ECO:0000313" key="15">
    <source>
        <dbReference type="EMBL" id="ODM07448.1"/>
    </source>
</evidence>
<feature type="domain" description="Glycoside hydrolase family 5" evidence="14">
    <location>
        <begin position="55"/>
        <end position="339"/>
    </location>
</feature>
<keyword evidence="10" id="KW-0961">Cell wall biogenesis/degradation</keyword>
<dbReference type="InterPro" id="IPR017853">
    <property type="entry name" value="GH"/>
</dbReference>
<gene>
    <name evidence="15" type="primary">celC</name>
    <name evidence="15" type="ORF">BEI61_03338</name>
</gene>
<dbReference type="InterPro" id="IPR050386">
    <property type="entry name" value="Glycosyl_hydrolase_5"/>
</dbReference>
<evidence type="ECO:0000256" key="5">
    <source>
        <dbReference type="ARBA" id="ARBA00022968"/>
    </source>
</evidence>
<dbReference type="GO" id="GO:0005576">
    <property type="term" value="C:extracellular region"/>
    <property type="evidence" value="ECO:0007669"/>
    <property type="project" value="TreeGrafter"/>
</dbReference>
<protein>
    <recommendedName>
        <fullName evidence="12">Exo-1,3-beta-glucanase D</fullName>
    </recommendedName>
</protein>
<evidence type="ECO:0000256" key="3">
    <source>
        <dbReference type="ARBA" id="ARBA00022692"/>
    </source>
</evidence>
<evidence type="ECO:0000256" key="8">
    <source>
        <dbReference type="ARBA" id="ARBA00023180"/>
    </source>
</evidence>
<keyword evidence="8" id="KW-0325">Glycoprotein</keyword>
<evidence type="ECO:0000256" key="4">
    <source>
        <dbReference type="ARBA" id="ARBA00022801"/>
    </source>
</evidence>
<proteinExistence type="inferred from homology"/>
<organism evidence="15 16">
    <name type="scientific">Eisenbergiella tayi</name>
    <dbReference type="NCBI Taxonomy" id="1432052"/>
    <lineage>
        <taxon>Bacteria</taxon>
        <taxon>Bacillati</taxon>
        <taxon>Bacillota</taxon>
        <taxon>Clostridia</taxon>
        <taxon>Lachnospirales</taxon>
        <taxon>Lachnospiraceae</taxon>
        <taxon>Eisenbergiella</taxon>
    </lineage>
</organism>
<dbReference type="GO" id="GO:0008422">
    <property type="term" value="F:beta-glucosidase activity"/>
    <property type="evidence" value="ECO:0007669"/>
    <property type="project" value="TreeGrafter"/>
</dbReference>
<keyword evidence="7" id="KW-0472">Membrane</keyword>
<evidence type="ECO:0000256" key="9">
    <source>
        <dbReference type="ARBA" id="ARBA00023295"/>
    </source>
</evidence>
<dbReference type="GO" id="GO:0005886">
    <property type="term" value="C:plasma membrane"/>
    <property type="evidence" value="ECO:0007669"/>
    <property type="project" value="UniProtKB-SubCell"/>
</dbReference>
<dbReference type="SUPFAM" id="SSF51445">
    <property type="entry name" value="(Trans)glycosidases"/>
    <property type="match status" value="1"/>
</dbReference>
<evidence type="ECO:0000313" key="16">
    <source>
        <dbReference type="Proteomes" id="UP000094067"/>
    </source>
</evidence>
<sequence>MDKIRGVNLGNWLVLEKWMHPALFEGTSAEDEDELCRQLPREELVKRLTAHRDSYITKEDFSYIRSCGLNTVRIPVPHFIFGDDPVYCEPYVPCIEYLDKAFDWAEETGLSILIDLHTAPESQNGFDNGGICGVCKWAQDPEKVDRVLKVLEMLALRYGSRPSLWGIQLLNEPISESLWQMIRGKYLPHNPERAAGSSFVPLEVLYDFYTRGYHKLREILPAEKKIVFHDGFRFEVWEPFFREAGFENVVLDAHWYLGMGIADEDTSELEYMREILKEDVKKLKNMEKTVPVIVGEWCLAHNLKPDKEYTELEKQLSYKLIGDAQLMAWEAGSGYFFWSYKLISEPDGWDFRKCVEKGWLPGNLESGR</sequence>
<evidence type="ECO:0000256" key="2">
    <source>
        <dbReference type="ARBA" id="ARBA00022475"/>
    </source>
</evidence>
<keyword evidence="6" id="KW-1133">Transmembrane helix</keyword>
<keyword evidence="9 13" id="KW-0326">Glycosidase</keyword>
<dbReference type="PATRIC" id="fig|1432052.4.peg.3719"/>
<evidence type="ECO:0000259" key="14">
    <source>
        <dbReference type="Pfam" id="PF00150"/>
    </source>
</evidence>
<comment type="caution">
    <text evidence="15">The sequence shown here is derived from an EMBL/GenBank/DDBJ whole genome shotgun (WGS) entry which is preliminary data.</text>
</comment>
<evidence type="ECO:0000256" key="7">
    <source>
        <dbReference type="ARBA" id="ARBA00023136"/>
    </source>
</evidence>
<evidence type="ECO:0000256" key="11">
    <source>
        <dbReference type="ARBA" id="ARBA00037126"/>
    </source>
</evidence>